<dbReference type="KEGG" id="htq:FRZ44_16210"/>
<evidence type="ECO:0000256" key="1">
    <source>
        <dbReference type="SAM" id="Phobius"/>
    </source>
</evidence>
<proteinExistence type="predicted"/>
<gene>
    <name evidence="2" type="ORF">FRZ44_16210</name>
</gene>
<accession>A0A5J6MFU0</accession>
<feature type="transmembrane region" description="Helical" evidence="1">
    <location>
        <begin position="20"/>
        <end position="38"/>
    </location>
</feature>
<keyword evidence="1" id="KW-1133">Transmembrane helix</keyword>
<keyword evidence="1" id="KW-0812">Transmembrane</keyword>
<sequence length="153" mass="16956">MKDAMREIIITRSMTPVLRAGFGVVLLPIGVGFCILGYKAVLDITSSASTAWIVTLPIAVVFAYSFYCTVARVREKDGSIEIVRSLDRLLLTQNEILKSRVFAVRVNRSITVLIRVNGRALPIFLHCVALDTSNVGGFRATVSAFHEIFPRER</sequence>
<name>A0A5J6MFU0_9PROT</name>
<keyword evidence="3" id="KW-1185">Reference proteome</keyword>
<keyword evidence="1" id="KW-0472">Membrane</keyword>
<dbReference type="EMBL" id="CP042906">
    <property type="protein sequence ID" value="QEX16328.1"/>
    <property type="molecule type" value="Genomic_DNA"/>
</dbReference>
<dbReference type="Proteomes" id="UP000326202">
    <property type="component" value="Chromosome"/>
</dbReference>
<evidence type="ECO:0000313" key="3">
    <source>
        <dbReference type="Proteomes" id="UP000326202"/>
    </source>
</evidence>
<evidence type="ECO:0000313" key="2">
    <source>
        <dbReference type="EMBL" id="QEX16328.1"/>
    </source>
</evidence>
<protein>
    <submittedName>
        <fullName evidence="2">Uncharacterized protein</fullName>
    </submittedName>
</protein>
<feature type="transmembrane region" description="Helical" evidence="1">
    <location>
        <begin position="50"/>
        <end position="70"/>
    </location>
</feature>
<dbReference type="AlphaFoldDB" id="A0A5J6MFU0"/>
<organism evidence="2 3">
    <name type="scientific">Hypericibacter terrae</name>
    <dbReference type="NCBI Taxonomy" id="2602015"/>
    <lineage>
        <taxon>Bacteria</taxon>
        <taxon>Pseudomonadati</taxon>
        <taxon>Pseudomonadota</taxon>
        <taxon>Alphaproteobacteria</taxon>
        <taxon>Rhodospirillales</taxon>
        <taxon>Dongiaceae</taxon>
        <taxon>Hypericibacter</taxon>
    </lineage>
</organism>
<reference evidence="2 3" key="1">
    <citation type="submission" date="2019-08" db="EMBL/GenBank/DDBJ databases">
        <title>Hyperibacter terrae gen. nov., sp. nov. and Hyperibacter viscosus sp. nov., two new members in the family Rhodospirillaceae isolated from the rhizosphere of Hypericum perforatum.</title>
        <authorList>
            <person name="Noviana Z."/>
        </authorList>
    </citation>
    <scope>NUCLEOTIDE SEQUENCE [LARGE SCALE GENOMIC DNA]</scope>
    <source>
        <strain evidence="2 3">R5913</strain>
    </source>
</reference>